<keyword evidence="1" id="KW-0479">Metal-binding</keyword>
<dbReference type="PANTHER" id="PTHR47424:SF5">
    <property type="entry name" value="ZN(II)2CYS6 TRANSCRIPTION FACTOR (EUROFUNG)"/>
    <property type="match status" value="1"/>
</dbReference>
<dbReference type="PROSITE" id="PS00463">
    <property type="entry name" value="ZN2_CY6_FUNGAL_1"/>
    <property type="match status" value="1"/>
</dbReference>
<dbReference type="GO" id="GO:0000981">
    <property type="term" value="F:DNA-binding transcription factor activity, RNA polymerase II-specific"/>
    <property type="evidence" value="ECO:0007669"/>
    <property type="project" value="InterPro"/>
</dbReference>
<dbReference type="FunCoup" id="A0A1E1JW55">
    <property type="interactions" value="488"/>
</dbReference>
<evidence type="ECO:0000256" key="4">
    <source>
        <dbReference type="ARBA" id="ARBA00023242"/>
    </source>
</evidence>
<dbReference type="CDD" id="cd12148">
    <property type="entry name" value="fungal_TF_MHR"/>
    <property type="match status" value="1"/>
</dbReference>
<keyword evidence="2" id="KW-0805">Transcription regulation</keyword>
<dbReference type="Pfam" id="PF04082">
    <property type="entry name" value="Fungal_trans"/>
    <property type="match status" value="1"/>
</dbReference>
<dbReference type="PROSITE" id="PS50048">
    <property type="entry name" value="ZN2_CY6_FUNGAL_2"/>
    <property type="match status" value="1"/>
</dbReference>
<evidence type="ECO:0000313" key="7">
    <source>
        <dbReference type="EMBL" id="CZS90039.1"/>
    </source>
</evidence>
<keyword evidence="4" id="KW-0539">Nucleus</keyword>
<dbReference type="SUPFAM" id="SSF57701">
    <property type="entry name" value="Zn2/Cys6 DNA-binding domain"/>
    <property type="match status" value="1"/>
</dbReference>
<evidence type="ECO:0000313" key="8">
    <source>
        <dbReference type="Proteomes" id="UP000178129"/>
    </source>
</evidence>
<dbReference type="InterPro" id="IPR007219">
    <property type="entry name" value="XnlR_reg_dom"/>
</dbReference>
<dbReference type="InParanoid" id="A0A1E1JW55"/>
<evidence type="ECO:0000256" key="3">
    <source>
        <dbReference type="ARBA" id="ARBA00023163"/>
    </source>
</evidence>
<dbReference type="CDD" id="cd00067">
    <property type="entry name" value="GAL4"/>
    <property type="match status" value="1"/>
</dbReference>
<feature type="region of interest" description="Disordered" evidence="5">
    <location>
        <begin position="169"/>
        <end position="199"/>
    </location>
</feature>
<dbReference type="Proteomes" id="UP000178129">
    <property type="component" value="Unassembled WGS sequence"/>
</dbReference>
<comment type="caution">
    <text evidence="7">The sequence shown here is derived from an EMBL/GenBank/DDBJ whole genome shotgun (WGS) entry which is preliminary data.</text>
</comment>
<dbReference type="GO" id="GO:0008270">
    <property type="term" value="F:zinc ion binding"/>
    <property type="evidence" value="ECO:0007669"/>
    <property type="project" value="InterPro"/>
</dbReference>
<keyword evidence="8" id="KW-1185">Reference proteome</keyword>
<evidence type="ECO:0000256" key="1">
    <source>
        <dbReference type="ARBA" id="ARBA00022723"/>
    </source>
</evidence>
<dbReference type="GO" id="GO:0000435">
    <property type="term" value="P:positive regulation of transcription from RNA polymerase II promoter by galactose"/>
    <property type="evidence" value="ECO:0007669"/>
    <property type="project" value="TreeGrafter"/>
</dbReference>
<dbReference type="Pfam" id="PF00172">
    <property type="entry name" value="Zn_clus"/>
    <property type="match status" value="1"/>
</dbReference>
<organism evidence="7 8">
    <name type="scientific">Rhynchosporium graminicola</name>
    <dbReference type="NCBI Taxonomy" id="2792576"/>
    <lineage>
        <taxon>Eukaryota</taxon>
        <taxon>Fungi</taxon>
        <taxon>Dikarya</taxon>
        <taxon>Ascomycota</taxon>
        <taxon>Pezizomycotina</taxon>
        <taxon>Leotiomycetes</taxon>
        <taxon>Helotiales</taxon>
        <taxon>Ploettnerulaceae</taxon>
        <taxon>Rhynchosporium</taxon>
    </lineage>
</organism>
<sequence length="890" mass="96986">MNILETQVNDINYLVDSPLTPGPISPIAAIPRNLNAINMNGDRQTSSAESPAETGNASGNKRKATNDETNNSANGNPHTRAKRNRYISIACNECKRRKIKCNGNTPCQRCGNLNLDCQYAPNCCSNGFKESEEFRQMNAHLAQLQEQVDSLYASLNALRAAGDNVSFVPPSEGSMSVPPPISPSSRFRPTPKYPSFRGPTSSAFSLDVAKNTLHNMGYQGLGDEGAITTDATPMGSPGRRESQVLAVDTGHPSKDPVWAISREEMVRLCRVYEEEMGLMYPVVNIEQIIIHGASLYDFGAAAVRSGIVHPLRPGQGLHDDQTLVLKMVLACATVVEGHGQSEIAHRLFESVREAADRVLHSEVIEVKSLPFVVLVVSFCRFTSRLVYTGLPLFSCAIFVSCALDENGAMGAAWPQEQKGSNVMVSARIALTFPRAGGIMCGVRHYTTKPLLNKLLIRCHGSMILSAGSNESSSFFVAEAVSIYHFHCDEEALAWRIIGQVARMCIELGLHRRDSCFKVITDKEERSNAMKLFWSIYVLDRRWSFGTGMPFALQDADIDPSLPEPELNIPYLNVMISYSRIGSKVWRSVCSFSPSITPTLNLEDVGYLDYQILQCQKNIPSELQLPPSSSRPASSRAIHRLQILLYLRANQMRILIYRPVLHSASSIQENPNYATTVVELAKDTIRVLTHLNQTSDIYRVQQVCFNYFLISAVAVIFLASCHAPVQFSALCRDEFYMALDLVKGFSTKSFVSKRLWRTIKGLKEVGPKLGLDPDIRHNALSENDAHSSAALVMAGLAGHEISGMGGIGGAGFGNELVESPMSGFQMSTEITNLFEAALGSVGMNGGGSGTTSAGAGAGAGGYGPLEDGLGGIGSNVFGGDEELYRQLRDLF</sequence>
<dbReference type="PANTHER" id="PTHR47424">
    <property type="entry name" value="REGULATORY PROTEIN GAL4"/>
    <property type="match status" value="1"/>
</dbReference>
<feature type="region of interest" description="Disordered" evidence="5">
    <location>
        <begin position="38"/>
        <end position="81"/>
    </location>
</feature>
<dbReference type="InterPro" id="IPR036864">
    <property type="entry name" value="Zn2-C6_fun-type_DNA-bd_sf"/>
</dbReference>
<dbReference type="InterPro" id="IPR001138">
    <property type="entry name" value="Zn2Cys6_DnaBD"/>
</dbReference>
<dbReference type="STRING" id="914237.A0A1E1JW55"/>
<feature type="compositionally biased region" description="Polar residues" evidence="5">
    <location>
        <begin position="67"/>
        <end position="77"/>
    </location>
</feature>
<reference evidence="8" key="1">
    <citation type="submission" date="2016-03" db="EMBL/GenBank/DDBJ databases">
        <authorList>
            <person name="Ploux O."/>
        </authorList>
    </citation>
    <scope>NUCLEOTIDE SEQUENCE [LARGE SCALE GENOMIC DNA]</scope>
    <source>
        <strain evidence="8">UK7</strain>
    </source>
</reference>
<dbReference type="SMART" id="SM00066">
    <property type="entry name" value="GAL4"/>
    <property type="match status" value="1"/>
</dbReference>
<name>A0A1E1JW55_9HELO</name>
<feature type="domain" description="Zn(2)-C6 fungal-type" evidence="6">
    <location>
        <begin position="90"/>
        <end position="119"/>
    </location>
</feature>
<dbReference type="AlphaFoldDB" id="A0A1E1JW55"/>
<protein>
    <submittedName>
        <fullName evidence="7">Related to fungal specific transcription factor</fullName>
    </submittedName>
</protein>
<dbReference type="GO" id="GO:0005634">
    <property type="term" value="C:nucleus"/>
    <property type="evidence" value="ECO:0007669"/>
    <property type="project" value="TreeGrafter"/>
</dbReference>
<dbReference type="Gene3D" id="4.10.240.10">
    <property type="entry name" value="Zn(2)-C6 fungal-type DNA-binding domain"/>
    <property type="match status" value="1"/>
</dbReference>
<evidence type="ECO:0000259" key="6">
    <source>
        <dbReference type="PROSITE" id="PS50048"/>
    </source>
</evidence>
<dbReference type="SMART" id="SM00906">
    <property type="entry name" value="Fungal_trans"/>
    <property type="match status" value="1"/>
</dbReference>
<keyword evidence="3" id="KW-0804">Transcription</keyword>
<evidence type="ECO:0000256" key="2">
    <source>
        <dbReference type="ARBA" id="ARBA00023015"/>
    </source>
</evidence>
<proteinExistence type="predicted"/>
<dbReference type="GO" id="GO:0006351">
    <property type="term" value="P:DNA-templated transcription"/>
    <property type="evidence" value="ECO:0007669"/>
    <property type="project" value="InterPro"/>
</dbReference>
<accession>A0A1E1JW55</accession>
<dbReference type="InterPro" id="IPR051127">
    <property type="entry name" value="Fungal_SecMet_Regulators"/>
</dbReference>
<gene>
    <name evidence="7" type="ORF">RCO7_02297</name>
</gene>
<evidence type="ECO:0000256" key="5">
    <source>
        <dbReference type="SAM" id="MobiDB-lite"/>
    </source>
</evidence>
<dbReference type="GO" id="GO:0000978">
    <property type="term" value="F:RNA polymerase II cis-regulatory region sequence-specific DNA binding"/>
    <property type="evidence" value="ECO:0007669"/>
    <property type="project" value="TreeGrafter"/>
</dbReference>
<dbReference type="EMBL" id="FJUW01000003">
    <property type="protein sequence ID" value="CZS90039.1"/>
    <property type="molecule type" value="Genomic_DNA"/>
</dbReference>
<feature type="compositionally biased region" description="Polar residues" evidence="5">
    <location>
        <begin position="38"/>
        <end position="59"/>
    </location>
</feature>